<dbReference type="Gene3D" id="1.10.287.130">
    <property type="match status" value="1"/>
</dbReference>
<dbReference type="PRINTS" id="PR00344">
    <property type="entry name" value="BCTRLSENSOR"/>
</dbReference>
<dbReference type="InterPro" id="IPR035965">
    <property type="entry name" value="PAS-like_dom_sf"/>
</dbReference>
<accession>A0A0N1EH16</accession>
<evidence type="ECO:0000256" key="7">
    <source>
        <dbReference type="ARBA" id="ARBA00022840"/>
    </source>
</evidence>
<dbReference type="PATRIC" id="fig|35818.11.peg.2293"/>
<dbReference type="InterPro" id="IPR036097">
    <property type="entry name" value="HisK_dim/P_sf"/>
</dbReference>
<dbReference type="STRING" id="35818.HPU229336_05910"/>
<dbReference type="PROSITE" id="PS50109">
    <property type="entry name" value="HIS_KIN"/>
    <property type="match status" value="1"/>
</dbReference>
<dbReference type="PANTHER" id="PTHR43065">
    <property type="entry name" value="SENSOR HISTIDINE KINASE"/>
    <property type="match status" value="1"/>
</dbReference>
<dbReference type="InterPro" id="IPR003661">
    <property type="entry name" value="HisK_dim/P_dom"/>
</dbReference>
<dbReference type="CDD" id="cd00130">
    <property type="entry name" value="PAS"/>
    <property type="match status" value="1"/>
</dbReference>
<dbReference type="AlphaFoldDB" id="A0A0N1EH16"/>
<dbReference type="InterPro" id="IPR004358">
    <property type="entry name" value="Sig_transdc_His_kin-like_C"/>
</dbReference>
<keyword evidence="6 10" id="KW-0418">Kinase</keyword>
<dbReference type="Gene3D" id="3.30.450.20">
    <property type="entry name" value="PAS domain"/>
    <property type="match status" value="1"/>
</dbReference>
<reference evidence="10 11" key="1">
    <citation type="submission" date="2014-06" db="EMBL/GenBank/DDBJ databases">
        <title>Helicobacter pullorum isolates in fresh chicken meat - phenotypic and genotypic features.</title>
        <authorList>
            <person name="Borges V."/>
            <person name="Santos A."/>
            <person name="Correia C.B."/>
            <person name="Saraiva M."/>
            <person name="Menard A."/>
            <person name="Vieira L."/>
            <person name="Sampaio D.A."/>
            <person name="Gomes J.P."/>
            <person name="Oleastro M."/>
        </authorList>
    </citation>
    <scope>NUCLEOTIDE SEQUENCE [LARGE SCALE GENOMIC DNA]</scope>
    <source>
        <strain evidence="10 11">229334/12</strain>
    </source>
</reference>
<keyword evidence="5" id="KW-0547">Nucleotide-binding</keyword>
<evidence type="ECO:0000259" key="9">
    <source>
        <dbReference type="PROSITE" id="PS50109"/>
    </source>
</evidence>
<keyword evidence="8" id="KW-0902">Two-component regulatory system</keyword>
<keyword evidence="4" id="KW-0808">Transferase</keyword>
<evidence type="ECO:0000256" key="5">
    <source>
        <dbReference type="ARBA" id="ARBA00022741"/>
    </source>
</evidence>
<dbReference type="InterPro" id="IPR036890">
    <property type="entry name" value="HATPase_C_sf"/>
</dbReference>
<dbReference type="GO" id="GO:0000155">
    <property type="term" value="F:phosphorelay sensor kinase activity"/>
    <property type="evidence" value="ECO:0007669"/>
    <property type="project" value="InterPro"/>
</dbReference>
<dbReference type="Proteomes" id="UP000037997">
    <property type="component" value="Unassembled WGS sequence"/>
</dbReference>
<sequence>MQRNKKIQDEELMVDNQERIQGFNQELAKQVEYEIAQRMFSDYFSNYLFENSLNPIVIIRDEDFKVIKSNSGALEIFGKEIVGLDFIELFSDKKNKESILEGIYKARESKKRQSFKMQLIGKNNQSLSAIVSISLFYYMQKVDLCFTFVDISDIVNLEKELNDKRAMLAQKSKMEEMGKMLGNIAHQWKQPLNALYLLCQNFKEMNKFGEINAENIEKYINIMLGQIQFMSKTIEEFREFYNPSKAKEEVCVYQEIKNILELFYRLVDKGISIELSSKDEKMQIFASKNEFWQIIIVLIDNALEAIKARIQKGEIKEGNIKITCQNKQGMCIIKVGDNGGGICAEVANRIFETYFTTKENGNGIGLSMVKMILEKMRGDITFANHKEGVEFEVKIPLHRG</sequence>
<dbReference type="Gene3D" id="3.30.565.10">
    <property type="entry name" value="Histidine kinase-like ATPase, C-terminal domain"/>
    <property type="match status" value="1"/>
</dbReference>
<dbReference type="Pfam" id="PF13426">
    <property type="entry name" value="PAS_9"/>
    <property type="match status" value="1"/>
</dbReference>
<evidence type="ECO:0000256" key="3">
    <source>
        <dbReference type="ARBA" id="ARBA00022553"/>
    </source>
</evidence>
<evidence type="ECO:0000313" key="10">
    <source>
        <dbReference type="EMBL" id="KPH54892.1"/>
    </source>
</evidence>
<dbReference type="EMBL" id="JNOC01000079">
    <property type="protein sequence ID" value="KPH54892.1"/>
    <property type="molecule type" value="Genomic_DNA"/>
</dbReference>
<dbReference type="Pfam" id="PF02518">
    <property type="entry name" value="HATPase_c"/>
    <property type="match status" value="1"/>
</dbReference>
<evidence type="ECO:0000313" key="11">
    <source>
        <dbReference type="Proteomes" id="UP000037997"/>
    </source>
</evidence>
<evidence type="ECO:0000256" key="4">
    <source>
        <dbReference type="ARBA" id="ARBA00022679"/>
    </source>
</evidence>
<evidence type="ECO:0000256" key="8">
    <source>
        <dbReference type="ARBA" id="ARBA00023012"/>
    </source>
</evidence>
<proteinExistence type="predicted"/>
<dbReference type="GO" id="GO:0005524">
    <property type="term" value="F:ATP binding"/>
    <property type="evidence" value="ECO:0007669"/>
    <property type="project" value="UniProtKB-KW"/>
</dbReference>
<organism evidence="10 11">
    <name type="scientific">Helicobacter pullorum</name>
    <dbReference type="NCBI Taxonomy" id="35818"/>
    <lineage>
        <taxon>Bacteria</taxon>
        <taxon>Pseudomonadati</taxon>
        <taxon>Campylobacterota</taxon>
        <taxon>Epsilonproteobacteria</taxon>
        <taxon>Campylobacterales</taxon>
        <taxon>Helicobacteraceae</taxon>
        <taxon>Helicobacter</taxon>
    </lineage>
</organism>
<dbReference type="SMART" id="SM00387">
    <property type="entry name" value="HATPase_c"/>
    <property type="match status" value="1"/>
</dbReference>
<evidence type="ECO:0000256" key="6">
    <source>
        <dbReference type="ARBA" id="ARBA00022777"/>
    </source>
</evidence>
<keyword evidence="7" id="KW-0067">ATP-binding</keyword>
<dbReference type="CDD" id="cd00075">
    <property type="entry name" value="HATPase"/>
    <property type="match status" value="1"/>
</dbReference>
<dbReference type="EC" id="2.7.13.3" evidence="2"/>
<dbReference type="RefSeq" id="WP_054198567.1">
    <property type="nucleotide sequence ID" value="NZ_JNOC01000079.1"/>
</dbReference>
<evidence type="ECO:0000256" key="1">
    <source>
        <dbReference type="ARBA" id="ARBA00000085"/>
    </source>
</evidence>
<comment type="catalytic activity">
    <reaction evidence="1">
        <text>ATP + protein L-histidine = ADP + protein N-phospho-L-histidine.</text>
        <dbReference type="EC" id="2.7.13.3"/>
    </reaction>
</comment>
<dbReference type="SUPFAM" id="SSF55785">
    <property type="entry name" value="PYP-like sensor domain (PAS domain)"/>
    <property type="match status" value="1"/>
</dbReference>
<keyword evidence="3" id="KW-0597">Phosphoprotein</keyword>
<dbReference type="InterPro" id="IPR003594">
    <property type="entry name" value="HATPase_dom"/>
</dbReference>
<dbReference type="InterPro" id="IPR000014">
    <property type="entry name" value="PAS"/>
</dbReference>
<feature type="domain" description="Histidine kinase" evidence="9">
    <location>
        <begin position="183"/>
        <end position="399"/>
    </location>
</feature>
<evidence type="ECO:0000256" key="2">
    <source>
        <dbReference type="ARBA" id="ARBA00012438"/>
    </source>
</evidence>
<name>A0A0N1EH16_9HELI</name>
<dbReference type="InterPro" id="IPR005467">
    <property type="entry name" value="His_kinase_dom"/>
</dbReference>
<dbReference type="SUPFAM" id="SSF47384">
    <property type="entry name" value="Homodimeric domain of signal transducing histidine kinase"/>
    <property type="match status" value="1"/>
</dbReference>
<protein>
    <recommendedName>
        <fullName evidence="2">histidine kinase</fullName>
        <ecNumber evidence="2">2.7.13.3</ecNumber>
    </recommendedName>
</protein>
<dbReference type="PANTHER" id="PTHR43065:SF10">
    <property type="entry name" value="PEROXIDE STRESS-ACTIVATED HISTIDINE KINASE MAK3"/>
    <property type="match status" value="1"/>
</dbReference>
<dbReference type="SUPFAM" id="SSF55874">
    <property type="entry name" value="ATPase domain of HSP90 chaperone/DNA topoisomerase II/histidine kinase"/>
    <property type="match status" value="1"/>
</dbReference>
<dbReference type="CDD" id="cd00082">
    <property type="entry name" value="HisKA"/>
    <property type="match status" value="1"/>
</dbReference>
<gene>
    <name evidence="10" type="ORF">HPU229334_11580</name>
</gene>
<comment type="caution">
    <text evidence="10">The sequence shown here is derived from an EMBL/GenBank/DDBJ whole genome shotgun (WGS) entry which is preliminary data.</text>
</comment>